<dbReference type="CDD" id="cd02947">
    <property type="entry name" value="TRX_family"/>
    <property type="match status" value="1"/>
</dbReference>
<evidence type="ECO:0000313" key="2">
    <source>
        <dbReference type="Proteomes" id="UP000325291"/>
    </source>
</evidence>
<accession>A0A5A9ZS56</accession>
<dbReference type="RefSeq" id="WP_111363960.1">
    <property type="nucleotide sequence ID" value="NZ_JASHJG010000039.1"/>
</dbReference>
<keyword evidence="2" id="KW-1185">Reference proteome</keyword>
<dbReference type="AlphaFoldDB" id="A0A5A9ZS56"/>
<gene>
    <name evidence="1" type="ORF">FLO80_03260</name>
</gene>
<dbReference type="Gene3D" id="3.40.30.10">
    <property type="entry name" value="Glutaredoxin"/>
    <property type="match status" value="1"/>
</dbReference>
<protein>
    <submittedName>
        <fullName evidence="1">Thioredoxin family protein</fullName>
    </submittedName>
</protein>
<dbReference type="SUPFAM" id="SSF52833">
    <property type="entry name" value="Thioredoxin-like"/>
    <property type="match status" value="1"/>
</dbReference>
<proteinExistence type="predicted"/>
<dbReference type="Proteomes" id="UP000325291">
    <property type="component" value="Unassembled WGS sequence"/>
</dbReference>
<name>A0A5A9ZS56_9RHOB</name>
<comment type="caution">
    <text evidence="1">The sequence shown here is derived from an EMBL/GenBank/DDBJ whole genome shotgun (WGS) entry which is preliminary data.</text>
</comment>
<reference evidence="1 2" key="1">
    <citation type="submission" date="2019-07" db="EMBL/GenBank/DDBJ databases">
        <title>Aquicoccus porphyridii gen. nov., sp. nov., isolated from a small marine red alga, Porphyridium marinum.</title>
        <authorList>
            <person name="Liu L."/>
        </authorList>
    </citation>
    <scope>NUCLEOTIDE SEQUENCE [LARGE SCALE GENOMIC DNA]</scope>
    <source>
        <strain evidence="1 2">L1 8-17</strain>
    </source>
</reference>
<dbReference type="EMBL" id="VINQ01000002">
    <property type="protein sequence ID" value="KAA0920154.1"/>
    <property type="molecule type" value="Genomic_DNA"/>
</dbReference>
<evidence type="ECO:0000313" key="1">
    <source>
        <dbReference type="EMBL" id="KAA0920154.1"/>
    </source>
</evidence>
<dbReference type="InterPro" id="IPR036249">
    <property type="entry name" value="Thioredoxin-like_sf"/>
</dbReference>
<organism evidence="1 2">
    <name type="scientific">Aquicoccus porphyridii</name>
    <dbReference type="NCBI Taxonomy" id="1852029"/>
    <lineage>
        <taxon>Bacteria</taxon>
        <taxon>Pseudomonadati</taxon>
        <taxon>Pseudomonadota</taxon>
        <taxon>Alphaproteobacteria</taxon>
        <taxon>Rhodobacterales</taxon>
        <taxon>Paracoccaceae</taxon>
        <taxon>Aquicoccus</taxon>
    </lineage>
</organism>
<sequence length="177" mass="19283">MTLLRLVVLLLWPGVVMAGTDFGALTPEERRILDDEIRSVLVENPILLNGLHGIPQATYPAPAYEEEIAADHALIARHADALFDDDLPGFGDPDAENMIALFTADGCADCKRAEDDLRALSDGYDLKVMLIDRGEHGDLADALGVGDLPFYVMPRMMIQGHMPAPVLARYLEKGTGQ</sequence>